<dbReference type="AlphaFoldDB" id="A0A6J0J8K0"/>
<evidence type="ECO:0000313" key="3">
    <source>
        <dbReference type="RefSeq" id="XP_017694404.1"/>
    </source>
</evidence>
<dbReference type="OrthoDB" id="6343110at2759"/>
<feature type="region of interest" description="Disordered" evidence="1">
    <location>
        <begin position="195"/>
        <end position="214"/>
    </location>
</feature>
<reference evidence="3" key="1">
    <citation type="submission" date="2025-08" db="UniProtKB">
        <authorList>
            <consortium name="RefSeq"/>
        </authorList>
    </citation>
    <scope>IDENTIFICATION</scope>
</reference>
<gene>
    <name evidence="3" type="primary">LOC108509471</name>
</gene>
<protein>
    <submittedName>
        <fullName evidence="3">Uncharacterized protein LOC108509471</fullName>
    </submittedName>
</protein>
<evidence type="ECO:0000313" key="2">
    <source>
        <dbReference type="Proteomes" id="UP000504624"/>
    </source>
</evidence>
<name>A0A6J0J8K0_9PASS</name>
<sequence length="214" mass="23205">MTEGGSCWEPHPASRIWNWPKRCPVIPGGKSLSLPGRAQLDTQISRWHRGRTGGWRSLGTVKSSEDARGDQFPQDSAVPSGSVRPDRMLGLALAMGVLLALLGCTATEHCGEWERVETRESPWMGRGIPVTFPLLPAAPQDLVCRLLQSMEGSIKPGEVPNPSILLAMSLLGVDTQSPNYKLLLQEIKEEVVTRAQKGREGNEGGPLVPGDQIP</sequence>
<evidence type="ECO:0000256" key="1">
    <source>
        <dbReference type="SAM" id="MobiDB-lite"/>
    </source>
</evidence>
<dbReference type="GeneID" id="108509471"/>
<dbReference type="RefSeq" id="XP_017694404.1">
    <property type="nucleotide sequence ID" value="XM_017838915.1"/>
</dbReference>
<accession>A0A6J0J8K0</accession>
<dbReference type="Proteomes" id="UP000504624">
    <property type="component" value="Unplaced"/>
</dbReference>
<keyword evidence="2" id="KW-1185">Reference proteome</keyword>
<feature type="region of interest" description="Disordered" evidence="1">
    <location>
        <begin position="51"/>
        <end position="81"/>
    </location>
</feature>
<proteinExistence type="predicted"/>
<organism evidence="2 3">
    <name type="scientific">Lepidothrix coronata</name>
    <name type="common">blue-crowned manakin</name>
    <dbReference type="NCBI Taxonomy" id="321398"/>
    <lineage>
        <taxon>Eukaryota</taxon>
        <taxon>Metazoa</taxon>
        <taxon>Chordata</taxon>
        <taxon>Craniata</taxon>
        <taxon>Vertebrata</taxon>
        <taxon>Euteleostomi</taxon>
        <taxon>Archelosauria</taxon>
        <taxon>Archosauria</taxon>
        <taxon>Dinosauria</taxon>
        <taxon>Saurischia</taxon>
        <taxon>Theropoda</taxon>
        <taxon>Coelurosauria</taxon>
        <taxon>Aves</taxon>
        <taxon>Neognathae</taxon>
        <taxon>Neoaves</taxon>
        <taxon>Telluraves</taxon>
        <taxon>Australaves</taxon>
        <taxon>Passeriformes</taxon>
        <taxon>Pipridae</taxon>
        <taxon>Lepidothrix</taxon>
    </lineage>
</organism>